<evidence type="ECO:0000256" key="3">
    <source>
        <dbReference type="ARBA" id="ARBA00022630"/>
    </source>
</evidence>
<comment type="cofactor">
    <cofactor evidence="1">
        <name>FAD</name>
        <dbReference type="ChEBI" id="CHEBI:57692"/>
    </cofactor>
</comment>
<dbReference type="Pfam" id="PF19018">
    <property type="entry name" value="Vanin_C"/>
    <property type="match status" value="1"/>
</dbReference>
<dbReference type="Pfam" id="PF00732">
    <property type="entry name" value="GMC_oxred_N"/>
    <property type="match status" value="1"/>
</dbReference>
<dbReference type="SUPFAM" id="SSF51905">
    <property type="entry name" value="FAD/NAD(P)-binding domain"/>
    <property type="match status" value="1"/>
</dbReference>
<dbReference type="InterPro" id="IPR007867">
    <property type="entry name" value="GMC_OxRtase_C"/>
</dbReference>
<dbReference type="PANTHER" id="PTHR11552">
    <property type="entry name" value="GLUCOSE-METHANOL-CHOLINE GMC OXIDOREDUCTASE"/>
    <property type="match status" value="1"/>
</dbReference>
<protein>
    <recommendedName>
        <fullName evidence="6">CN hydrolase domain-containing protein</fullName>
    </recommendedName>
</protein>
<keyword evidence="8" id="KW-1185">Reference proteome</keyword>
<evidence type="ECO:0000256" key="5">
    <source>
        <dbReference type="RuleBase" id="RU003968"/>
    </source>
</evidence>
<keyword evidence="4 5" id="KW-0274">FAD</keyword>
<dbReference type="InterPro" id="IPR000172">
    <property type="entry name" value="GMC_OxRdtase_N"/>
</dbReference>
<dbReference type="InterPro" id="IPR043957">
    <property type="entry name" value="Vanin_C"/>
</dbReference>
<dbReference type="OrthoDB" id="6419659at2759"/>
<dbReference type="PANTHER" id="PTHR11552:SF147">
    <property type="entry name" value="CHOLINE DEHYDROGENASE, MITOCHONDRIAL"/>
    <property type="match status" value="1"/>
</dbReference>
<keyword evidence="3 5" id="KW-0285">Flavoprotein</keyword>
<dbReference type="SUPFAM" id="SSF56317">
    <property type="entry name" value="Carbon-nitrogen hydrolase"/>
    <property type="match status" value="1"/>
</dbReference>
<feature type="non-terminal residue" evidence="7">
    <location>
        <position position="1022"/>
    </location>
</feature>
<dbReference type="PROSITE" id="PS00624">
    <property type="entry name" value="GMC_OXRED_2"/>
    <property type="match status" value="1"/>
</dbReference>
<dbReference type="Pfam" id="PF05199">
    <property type="entry name" value="GMC_oxred_C"/>
    <property type="match status" value="1"/>
</dbReference>
<name>A0A7R9QKE3_9ACAR</name>
<dbReference type="PROSITE" id="PS00623">
    <property type="entry name" value="GMC_OXRED_1"/>
    <property type="match status" value="1"/>
</dbReference>
<dbReference type="InterPro" id="IPR012132">
    <property type="entry name" value="GMC_OxRdtase"/>
</dbReference>
<dbReference type="GO" id="GO:0016614">
    <property type="term" value="F:oxidoreductase activity, acting on CH-OH group of donors"/>
    <property type="evidence" value="ECO:0007669"/>
    <property type="project" value="InterPro"/>
</dbReference>
<organism evidence="7">
    <name type="scientific">Oppiella nova</name>
    <dbReference type="NCBI Taxonomy" id="334625"/>
    <lineage>
        <taxon>Eukaryota</taxon>
        <taxon>Metazoa</taxon>
        <taxon>Ecdysozoa</taxon>
        <taxon>Arthropoda</taxon>
        <taxon>Chelicerata</taxon>
        <taxon>Arachnida</taxon>
        <taxon>Acari</taxon>
        <taxon>Acariformes</taxon>
        <taxon>Sarcoptiformes</taxon>
        <taxon>Oribatida</taxon>
        <taxon>Brachypylina</taxon>
        <taxon>Oppioidea</taxon>
        <taxon>Oppiidae</taxon>
        <taxon>Oppiella</taxon>
    </lineage>
</organism>
<evidence type="ECO:0000313" key="8">
    <source>
        <dbReference type="Proteomes" id="UP000728032"/>
    </source>
</evidence>
<dbReference type="Pfam" id="PF00795">
    <property type="entry name" value="CN_hydrolase"/>
    <property type="match status" value="1"/>
</dbReference>
<evidence type="ECO:0000256" key="4">
    <source>
        <dbReference type="ARBA" id="ARBA00022827"/>
    </source>
</evidence>
<evidence type="ECO:0000259" key="6">
    <source>
        <dbReference type="PROSITE" id="PS50263"/>
    </source>
</evidence>
<proteinExistence type="inferred from homology"/>
<dbReference type="SUPFAM" id="SSF54373">
    <property type="entry name" value="FAD-linked reductases, C-terminal domain"/>
    <property type="match status" value="1"/>
</dbReference>
<reference evidence="7" key="1">
    <citation type="submission" date="2020-11" db="EMBL/GenBank/DDBJ databases">
        <authorList>
            <person name="Tran Van P."/>
        </authorList>
    </citation>
    <scope>NUCLEOTIDE SEQUENCE</scope>
</reference>
<dbReference type="Gene3D" id="3.60.110.10">
    <property type="entry name" value="Carbon-nitrogen hydrolase"/>
    <property type="match status" value="1"/>
</dbReference>
<dbReference type="PROSITE" id="PS50263">
    <property type="entry name" value="CN_HYDROLASE"/>
    <property type="match status" value="1"/>
</dbReference>
<dbReference type="Gene3D" id="3.50.50.60">
    <property type="entry name" value="FAD/NAD(P)-binding domain"/>
    <property type="match status" value="1"/>
</dbReference>
<evidence type="ECO:0000256" key="2">
    <source>
        <dbReference type="ARBA" id="ARBA00010790"/>
    </source>
</evidence>
<evidence type="ECO:0000256" key="1">
    <source>
        <dbReference type="ARBA" id="ARBA00001974"/>
    </source>
</evidence>
<sequence length="1022" mass="113986">VKNHEPGTTDCFRAGVYEHIYQGDDTLEDPHVIIGNNLKVFEEIASTASQYGTNILVYPENGIINTMNYKRHTVATFAEHIPDPSTGRFAPCNTPQEYTSTPITLTLSCLAKTNHLYIVADYGDRIDCKGTGDANCPHDGHYLYNTAVVFGDDGSLVAKYHKQHLFFESQYNTPKEVEVIHVDTPYGRMGLQICFDILFRDPGVDAVAKYDIQTMLFPTYWFDELPLRSAKQVQEGWALNHRVNLLTANILDLKTGSVGTGIYAGENGPIVSTDITTKTAKLLIADIPIDSRNPMASCLTTNPFNKTVAIDALKTTSEYRYKQMDINGVTLYKLVDKQQDHVVCDKGLCCHLNYSVVSELSLSRESYWLMVRNSSGHTYPTDPTIYPMCEEICAVFRCEGQSTGRCVSFPTEANETVFQWLGLSARFATNYTYASVTANHLALVPKQYWVYEYEAQLEGRDVRLKVEDYDKPLMAMVGGGSAGCVIANRLSAQQNTTVLLIEAGDYDTNVTDLSGFTHYLHGFLKHEAIKRIYWEYYNVRQKYAGLAFPFGIIDYRGKGLGGSSSLNYMFYIRGNRKDFDNWAHNYGAKGWSYDEILEFFMKSENNSDQNIVKENPGFHGTTGPLSVSTPTDPPVIYKALEKVLTGLGHKTVDMNGANQLGTGLSQMTIRGGQRMSTAKAYLKPNPYPSRLTIMTNAFVTKILVNKTSDNKLRAFGVQYSVDNEKRIVLATNEVILSAGPMNSPQILMLSGIGPKDHLKQHNIDVKVDLPVGNHLVNHPLAITLSVIRDPQSQAPPLPQLNANQLNEFLLKFRNLCPFSGQMVFTNSKRNADKKWPDIQFLAIVNKLSHVTLLSLGTSLLRARSRGTVRLASANPFDAPLIDNQFLAHPLDREDMMEALKYSYYLLQNTSMSQYVNVVPLHILGCPKCTDRPLYECDPYIDCVMRMTTMSYFHPMGTCRMGAEGRADVVVNERLLVKGVSGLRVCDSSVFSDNVNANTNAATIMVAEKCAHTVVADRKAGHT</sequence>
<dbReference type="Gene3D" id="3.30.560.10">
    <property type="entry name" value="Glucose Oxidase, domain 3"/>
    <property type="match status" value="1"/>
</dbReference>
<comment type="similarity">
    <text evidence="2 5">Belongs to the GMC oxidoreductase family.</text>
</comment>
<dbReference type="AlphaFoldDB" id="A0A7R9QKE3"/>
<dbReference type="EMBL" id="CAJPVJ010003457">
    <property type="protein sequence ID" value="CAG2167590.1"/>
    <property type="molecule type" value="Genomic_DNA"/>
</dbReference>
<dbReference type="EMBL" id="OC918282">
    <property type="protein sequence ID" value="CAD7649081.1"/>
    <property type="molecule type" value="Genomic_DNA"/>
</dbReference>
<dbReference type="Proteomes" id="UP000728032">
    <property type="component" value="Unassembled WGS sequence"/>
</dbReference>
<dbReference type="GO" id="GO:0050660">
    <property type="term" value="F:flavin adenine dinucleotide binding"/>
    <property type="evidence" value="ECO:0007669"/>
    <property type="project" value="InterPro"/>
</dbReference>
<dbReference type="InterPro" id="IPR003010">
    <property type="entry name" value="C-N_Hydrolase"/>
</dbReference>
<gene>
    <name evidence="7" type="ORF">ONB1V03_LOCUS7090</name>
</gene>
<feature type="domain" description="CN hydrolase" evidence="6">
    <location>
        <begin position="16"/>
        <end position="289"/>
    </location>
</feature>
<dbReference type="InterPro" id="IPR036526">
    <property type="entry name" value="C-N_Hydrolase_sf"/>
</dbReference>
<evidence type="ECO:0000313" key="7">
    <source>
        <dbReference type="EMBL" id="CAD7649081.1"/>
    </source>
</evidence>
<accession>A0A7R9QKE3</accession>
<dbReference type="InterPro" id="IPR036188">
    <property type="entry name" value="FAD/NAD-bd_sf"/>
</dbReference>